<gene>
    <name evidence="2" type="ORF">HNP77_000978</name>
</gene>
<dbReference type="Pfam" id="PF04246">
    <property type="entry name" value="RseC_MucC"/>
    <property type="match status" value="1"/>
</dbReference>
<name>A0A840S7N2_9SPIR</name>
<keyword evidence="1" id="KW-0812">Transmembrane</keyword>
<evidence type="ECO:0000313" key="2">
    <source>
        <dbReference type="EMBL" id="MBB5218609.1"/>
    </source>
</evidence>
<keyword evidence="1" id="KW-1133">Transmembrane helix</keyword>
<proteinExistence type="predicted"/>
<dbReference type="AlphaFoldDB" id="A0A840S7N2"/>
<sequence length="146" mass="15437">MNKKALVVSTEDKIITVQPLLKDSCAGCTSTCEKTGIQFTVSNPMELSVNPGAVVTLAASSISQAVQGILSLIFPVLCAVAGYFLSDPIASKLNLTRGDGTRSLFVLAFLFTSSLAVFLITRLIPLPGTPQIINVDEDIYQNPASC</sequence>
<dbReference type="EMBL" id="JACHFR010000002">
    <property type="protein sequence ID" value="MBB5218609.1"/>
    <property type="molecule type" value="Genomic_DNA"/>
</dbReference>
<evidence type="ECO:0000256" key="1">
    <source>
        <dbReference type="SAM" id="Phobius"/>
    </source>
</evidence>
<reference evidence="2 3" key="1">
    <citation type="submission" date="2020-08" db="EMBL/GenBank/DDBJ databases">
        <title>Genomic Encyclopedia of Type Strains, Phase IV (KMG-IV): sequencing the most valuable type-strain genomes for metagenomic binning, comparative biology and taxonomic classification.</title>
        <authorList>
            <person name="Goeker M."/>
        </authorList>
    </citation>
    <scope>NUCLEOTIDE SEQUENCE [LARGE SCALE GENOMIC DNA]</scope>
    <source>
        <strain evidence="2 3">DSM 103679</strain>
    </source>
</reference>
<evidence type="ECO:0000313" key="3">
    <source>
        <dbReference type="Proteomes" id="UP000578697"/>
    </source>
</evidence>
<organism evidence="2 3">
    <name type="scientific">Treponema rectale</name>
    <dbReference type="NCBI Taxonomy" id="744512"/>
    <lineage>
        <taxon>Bacteria</taxon>
        <taxon>Pseudomonadati</taxon>
        <taxon>Spirochaetota</taxon>
        <taxon>Spirochaetia</taxon>
        <taxon>Spirochaetales</taxon>
        <taxon>Treponemataceae</taxon>
        <taxon>Treponema</taxon>
    </lineage>
</organism>
<dbReference type="Proteomes" id="UP000578697">
    <property type="component" value="Unassembled WGS sequence"/>
</dbReference>
<feature type="transmembrane region" description="Helical" evidence="1">
    <location>
        <begin position="65"/>
        <end position="84"/>
    </location>
</feature>
<accession>A0A840S7N2</accession>
<keyword evidence="3" id="KW-1185">Reference proteome</keyword>
<feature type="transmembrane region" description="Helical" evidence="1">
    <location>
        <begin position="104"/>
        <end position="124"/>
    </location>
</feature>
<keyword evidence="1" id="KW-0472">Membrane</keyword>
<comment type="caution">
    <text evidence="2">The sequence shown here is derived from an EMBL/GenBank/DDBJ whole genome shotgun (WGS) entry which is preliminary data.</text>
</comment>
<protein>
    <submittedName>
        <fullName evidence="2">Putative PurR-regulated permease PerM</fullName>
    </submittedName>
</protein>
<dbReference type="RefSeq" id="WP_184652056.1">
    <property type="nucleotide sequence ID" value="NZ_JACHFR010000002.1"/>
</dbReference>